<evidence type="ECO:0000256" key="1">
    <source>
        <dbReference type="SAM" id="MobiDB-lite"/>
    </source>
</evidence>
<dbReference type="GO" id="GO:0005576">
    <property type="term" value="C:extracellular region"/>
    <property type="evidence" value="ECO:0007669"/>
    <property type="project" value="InterPro"/>
</dbReference>
<sequence>MRAEFLIAALPLAAALPAGLEDIIFRRGSVRRSYQMNQVPAQDLGGGQAIGSDGQAISGGQAAGSKQGAGESTQTTSGSANQAPTEEYKAAAVDLHNKARASYNGAPALSWSDTLAEDAVAWSVTLCSDPSGDLRHGHSTAAGKAGVWGQNLASVASMNSTVNAELERAFKSWDDEKKDYVAGSDFSMATGHFTQIVWKKTTQVGCATVQCPGGNNQLTTMYTTCNYYPAGNVQGKFGPMVDQIEESGSTGATGTTTLEPSQQDSAAATPVSSDVPTRTGKANISSGHSDSPADGSEPTAGTGQADVVDQVAGNQLVPATSTATTPTATPPATPPATQTATPTRGSCRRPGPGKTPTKAHMDGHMERPPTEPAPMENQIA</sequence>
<dbReference type="AlphaFoldDB" id="A0AB34FGA6"/>
<dbReference type="SMART" id="SM00198">
    <property type="entry name" value="SCP"/>
    <property type="match status" value="1"/>
</dbReference>
<gene>
    <name evidence="4" type="ORF">O9K51_09694</name>
</gene>
<name>A0AB34FGA6_9HYPO</name>
<protein>
    <submittedName>
        <fullName evidence="4">CAP domain-containing protein</fullName>
    </submittedName>
</protein>
<feature type="compositionally biased region" description="Basic and acidic residues" evidence="1">
    <location>
        <begin position="359"/>
        <end position="369"/>
    </location>
</feature>
<feature type="signal peptide" evidence="2">
    <location>
        <begin position="1"/>
        <end position="15"/>
    </location>
</feature>
<keyword evidence="2" id="KW-0732">Signal</keyword>
<evidence type="ECO:0000256" key="2">
    <source>
        <dbReference type="SAM" id="SignalP"/>
    </source>
</evidence>
<feature type="compositionally biased region" description="Low complexity" evidence="1">
    <location>
        <begin position="50"/>
        <end position="70"/>
    </location>
</feature>
<dbReference type="SUPFAM" id="SSF55797">
    <property type="entry name" value="PR-1-like"/>
    <property type="match status" value="1"/>
</dbReference>
<keyword evidence="5" id="KW-1185">Reference proteome</keyword>
<dbReference type="InterPro" id="IPR001283">
    <property type="entry name" value="CRISP-related"/>
</dbReference>
<feature type="compositionally biased region" description="Low complexity" evidence="1">
    <location>
        <begin position="318"/>
        <end position="327"/>
    </location>
</feature>
<dbReference type="EMBL" id="JAQHRD010000010">
    <property type="protein sequence ID" value="KAJ6437866.1"/>
    <property type="molecule type" value="Genomic_DNA"/>
</dbReference>
<feature type="region of interest" description="Disordered" evidence="1">
    <location>
        <begin position="243"/>
        <end position="380"/>
    </location>
</feature>
<evidence type="ECO:0000313" key="4">
    <source>
        <dbReference type="EMBL" id="KAJ6437866.1"/>
    </source>
</evidence>
<proteinExistence type="predicted"/>
<feature type="region of interest" description="Disordered" evidence="1">
    <location>
        <begin position="41"/>
        <end position="85"/>
    </location>
</feature>
<dbReference type="InterPro" id="IPR018244">
    <property type="entry name" value="Allrgn_V5/Tpx1_CS"/>
</dbReference>
<feature type="compositionally biased region" description="Polar residues" evidence="1">
    <location>
        <begin position="262"/>
        <end position="289"/>
    </location>
</feature>
<comment type="caution">
    <text evidence="4">The sequence shown here is derived from an EMBL/GenBank/DDBJ whole genome shotgun (WGS) entry which is preliminary data.</text>
</comment>
<feature type="compositionally biased region" description="Polar residues" evidence="1">
    <location>
        <begin position="71"/>
        <end position="84"/>
    </location>
</feature>
<dbReference type="PRINTS" id="PR00837">
    <property type="entry name" value="V5TPXLIKE"/>
</dbReference>
<dbReference type="InterPro" id="IPR035940">
    <property type="entry name" value="CAP_sf"/>
</dbReference>
<dbReference type="PANTHER" id="PTHR10334">
    <property type="entry name" value="CYSTEINE-RICH SECRETORY PROTEIN-RELATED"/>
    <property type="match status" value="1"/>
</dbReference>
<accession>A0AB34FGA6</accession>
<dbReference type="InterPro" id="IPR014044">
    <property type="entry name" value="CAP_dom"/>
</dbReference>
<feature type="domain" description="SCP" evidence="3">
    <location>
        <begin position="87"/>
        <end position="235"/>
    </location>
</feature>
<dbReference type="Proteomes" id="UP001163105">
    <property type="component" value="Unassembled WGS sequence"/>
</dbReference>
<reference evidence="4" key="1">
    <citation type="submission" date="2023-01" db="EMBL/GenBank/DDBJ databases">
        <title>The growth and conidiation of Purpureocillium lavendulum are regulated by nitrogen source and histone H3K14 acetylation.</title>
        <authorList>
            <person name="Tang P."/>
            <person name="Han J."/>
            <person name="Zhang C."/>
            <person name="Tang P."/>
            <person name="Qi F."/>
            <person name="Zhang K."/>
            <person name="Liang L."/>
        </authorList>
    </citation>
    <scope>NUCLEOTIDE SEQUENCE</scope>
    <source>
        <strain evidence="4">YMF1.00683</strain>
    </source>
</reference>
<organism evidence="4 5">
    <name type="scientific">Purpureocillium lavendulum</name>
    <dbReference type="NCBI Taxonomy" id="1247861"/>
    <lineage>
        <taxon>Eukaryota</taxon>
        <taxon>Fungi</taxon>
        <taxon>Dikarya</taxon>
        <taxon>Ascomycota</taxon>
        <taxon>Pezizomycotina</taxon>
        <taxon>Sordariomycetes</taxon>
        <taxon>Hypocreomycetidae</taxon>
        <taxon>Hypocreales</taxon>
        <taxon>Ophiocordycipitaceae</taxon>
        <taxon>Purpureocillium</taxon>
    </lineage>
</organism>
<dbReference type="PROSITE" id="PS01009">
    <property type="entry name" value="CRISP_1"/>
    <property type="match status" value="1"/>
</dbReference>
<evidence type="ECO:0000313" key="5">
    <source>
        <dbReference type="Proteomes" id="UP001163105"/>
    </source>
</evidence>
<feature type="compositionally biased region" description="Low complexity" evidence="1">
    <location>
        <begin position="246"/>
        <end position="261"/>
    </location>
</feature>
<dbReference type="Gene3D" id="3.40.33.10">
    <property type="entry name" value="CAP"/>
    <property type="match status" value="1"/>
</dbReference>
<evidence type="ECO:0000259" key="3">
    <source>
        <dbReference type="SMART" id="SM00198"/>
    </source>
</evidence>
<dbReference type="Pfam" id="PF00188">
    <property type="entry name" value="CAP"/>
    <property type="match status" value="1"/>
</dbReference>
<feature type="chain" id="PRO_5044329027" evidence="2">
    <location>
        <begin position="16"/>
        <end position="380"/>
    </location>
</feature>